<keyword evidence="2" id="KW-1003">Cell membrane</keyword>
<dbReference type="PANTHER" id="PTHR43370:SF2">
    <property type="entry name" value="ABC TRANSPORTER PERMEASE PROTEIN"/>
    <property type="match status" value="1"/>
</dbReference>
<dbReference type="PANTHER" id="PTHR43370">
    <property type="entry name" value="SUGAR ABC TRANSPORTER INTEGRAL MEMBRANE PROTEIN-RELATED"/>
    <property type="match status" value="1"/>
</dbReference>
<evidence type="ECO:0000256" key="1">
    <source>
        <dbReference type="ARBA" id="ARBA00004651"/>
    </source>
</evidence>
<feature type="transmembrane region" description="Helical" evidence="6">
    <location>
        <begin position="262"/>
        <end position="283"/>
    </location>
</feature>
<evidence type="ECO:0000256" key="2">
    <source>
        <dbReference type="ARBA" id="ARBA00022475"/>
    </source>
</evidence>
<gene>
    <name evidence="7" type="ORF">SAMN05421512_104208</name>
</gene>
<evidence type="ECO:0000256" key="4">
    <source>
        <dbReference type="ARBA" id="ARBA00022989"/>
    </source>
</evidence>
<keyword evidence="4 6" id="KW-1133">Transmembrane helix</keyword>
<dbReference type="CDD" id="cd06580">
    <property type="entry name" value="TM_PBP1_transp_TpRbsC_like"/>
    <property type="match status" value="1"/>
</dbReference>
<feature type="transmembrane region" description="Helical" evidence="6">
    <location>
        <begin position="59"/>
        <end position="82"/>
    </location>
</feature>
<dbReference type="STRING" id="538381.GCA_001696535_00186"/>
<evidence type="ECO:0000313" key="8">
    <source>
        <dbReference type="Proteomes" id="UP000219331"/>
    </source>
</evidence>
<dbReference type="InterPro" id="IPR001851">
    <property type="entry name" value="ABC_transp_permease"/>
</dbReference>
<feature type="transmembrane region" description="Helical" evidence="6">
    <location>
        <begin position="6"/>
        <end position="28"/>
    </location>
</feature>
<organism evidence="7 8">
    <name type="scientific">Stappia indica</name>
    <dbReference type="NCBI Taxonomy" id="538381"/>
    <lineage>
        <taxon>Bacteria</taxon>
        <taxon>Pseudomonadati</taxon>
        <taxon>Pseudomonadota</taxon>
        <taxon>Alphaproteobacteria</taxon>
        <taxon>Hyphomicrobiales</taxon>
        <taxon>Stappiaceae</taxon>
        <taxon>Stappia</taxon>
    </lineage>
</organism>
<proteinExistence type="predicted"/>
<dbReference type="Proteomes" id="UP000219331">
    <property type="component" value="Unassembled WGS sequence"/>
</dbReference>
<protein>
    <submittedName>
        <fullName evidence="7">Nucleoside ABC transporter membrane protein</fullName>
    </submittedName>
</protein>
<evidence type="ECO:0000256" key="6">
    <source>
        <dbReference type="SAM" id="Phobius"/>
    </source>
</evidence>
<feature type="transmembrane region" description="Helical" evidence="6">
    <location>
        <begin position="213"/>
        <end position="232"/>
    </location>
</feature>
<evidence type="ECO:0000256" key="5">
    <source>
        <dbReference type="ARBA" id="ARBA00023136"/>
    </source>
</evidence>
<keyword evidence="8" id="KW-1185">Reference proteome</keyword>
<reference evidence="7 8" key="1">
    <citation type="submission" date="2017-08" db="EMBL/GenBank/DDBJ databases">
        <authorList>
            <person name="de Groot N.N."/>
        </authorList>
    </citation>
    <scope>NUCLEOTIDE SEQUENCE [LARGE SCALE GENOMIC DNA]</scope>
    <source>
        <strain evidence="7 8">USBA 352</strain>
    </source>
</reference>
<keyword evidence="3 6" id="KW-0812">Transmembrane</keyword>
<feature type="transmembrane region" description="Helical" evidence="6">
    <location>
        <begin position="239"/>
        <end position="256"/>
    </location>
</feature>
<dbReference type="RefSeq" id="WP_067214972.1">
    <property type="nucleotide sequence ID" value="NZ_JAJGNR010000005.1"/>
</dbReference>
<accession>A0A285SD96</accession>
<feature type="transmembrane region" description="Helical" evidence="6">
    <location>
        <begin position="33"/>
        <end position="53"/>
    </location>
</feature>
<dbReference type="Pfam" id="PF02653">
    <property type="entry name" value="BPD_transp_2"/>
    <property type="match status" value="1"/>
</dbReference>
<evidence type="ECO:0000313" key="7">
    <source>
        <dbReference type="EMBL" id="SOC03642.1"/>
    </source>
</evidence>
<evidence type="ECO:0000256" key="3">
    <source>
        <dbReference type="ARBA" id="ARBA00022692"/>
    </source>
</evidence>
<name>A0A285SD96_9HYPH</name>
<dbReference type="AlphaFoldDB" id="A0A285SD96"/>
<feature type="transmembrane region" description="Helical" evidence="6">
    <location>
        <begin position="188"/>
        <end position="207"/>
    </location>
</feature>
<dbReference type="OrthoDB" id="9792579at2"/>
<sequence>MGAFEAILLTVITAATPLLLAAIGELVVERSGVLNLGVEGMMILGAVMGFAAAQATGSPYVGVLCAMLAGMVLALLFGFLTIHLVANQVATGLALTLLGLGLAGMIGEAFVGRPGVKLQAIEIPVLSDLPVIGRALFGQDLLVYVSLALVAAVSYVLFRTRAGLVIRAVGDNHGSAHALGVSVRKVRYLAVLFGGACAGLAGGYLSLAYTPQWVEGMTAGRGWIALALVVFATWRPLRVLAGAYLFGAVGILQFHAQAHGVGVPSQLLAALPYAATIAVLVIISRNRILTRINTPACLGKPFVPDR</sequence>
<feature type="transmembrane region" description="Helical" evidence="6">
    <location>
        <begin position="89"/>
        <end position="107"/>
    </location>
</feature>
<dbReference type="GO" id="GO:0005886">
    <property type="term" value="C:plasma membrane"/>
    <property type="evidence" value="ECO:0007669"/>
    <property type="project" value="UniProtKB-SubCell"/>
</dbReference>
<comment type="subcellular location">
    <subcellularLocation>
        <location evidence="1">Cell membrane</location>
        <topology evidence="1">Multi-pass membrane protein</topology>
    </subcellularLocation>
</comment>
<dbReference type="EMBL" id="OBML01000004">
    <property type="protein sequence ID" value="SOC03642.1"/>
    <property type="molecule type" value="Genomic_DNA"/>
</dbReference>
<feature type="transmembrane region" description="Helical" evidence="6">
    <location>
        <begin position="141"/>
        <end position="158"/>
    </location>
</feature>
<keyword evidence="5 6" id="KW-0472">Membrane</keyword>
<dbReference type="GO" id="GO:0022857">
    <property type="term" value="F:transmembrane transporter activity"/>
    <property type="evidence" value="ECO:0007669"/>
    <property type="project" value="InterPro"/>
</dbReference>